<proteinExistence type="predicted"/>
<dbReference type="PANTHER" id="PTHR46558">
    <property type="entry name" value="TRACRIPTIONAL REGULATORY PROTEIN-RELATED-RELATED"/>
    <property type="match status" value="1"/>
</dbReference>
<dbReference type="Pfam" id="PF01381">
    <property type="entry name" value="HTH_3"/>
    <property type="match status" value="1"/>
</dbReference>
<protein>
    <submittedName>
        <fullName evidence="4">Anaerobic benzoate catabolism transcriptional regulator</fullName>
    </submittedName>
</protein>
<feature type="domain" description="HTH cro/C1-type" evidence="3">
    <location>
        <begin position="21"/>
        <end position="75"/>
    </location>
</feature>
<dbReference type="EMBL" id="CYZU01000035">
    <property type="protein sequence ID" value="CUO80378.1"/>
    <property type="molecule type" value="Genomic_DNA"/>
</dbReference>
<dbReference type="AlphaFoldDB" id="A0A174I4L7"/>
<dbReference type="SMART" id="SM00530">
    <property type="entry name" value="HTH_XRE"/>
    <property type="match status" value="1"/>
</dbReference>
<dbReference type="Gene3D" id="1.10.260.40">
    <property type="entry name" value="lambda repressor-like DNA-binding domains"/>
    <property type="match status" value="1"/>
</dbReference>
<evidence type="ECO:0000313" key="4">
    <source>
        <dbReference type="EMBL" id="CUO80378.1"/>
    </source>
</evidence>
<dbReference type="PROSITE" id="PS50943">
    <property type="entry name" value="HTH_CROC1"/>
    <property type="match status" value="1"/>
</dbReference>
<dbReference type="InterPro" id="IPR001387">
    <property type="entry name" value="Cro/C1-type_HTH"/>
</dbReference>
<evidence type="ECO:0000259" key="3">
    <source>
        <dbReference type="PROSITE" id="PS50943"/>
    </source>
</evidence>
<gene>
    <name evidence="4" type="ORF">ERS852491_03358</name>
</gene>
<name>A0A174I4L7_9FIRM</name>
<dbReference type="PANTHER" id="PTHR46558:SF4">
    <property type="entry name" value="DNA-BIDING PHAGE PROTEIN"/>
    <property type="match status" value="1"/>
</dbReference>
<evidence type="ECO:0000256" key="1">
    <source>
        <dbReference type="ARBA" id="ARBA00023125"/>
    </source>
</evidence>
<evidence type="ECO:0000256" key="2">
    <source>
        <dbReference type="SAM" id="Coils"/>
    </source>
</evidence>
<dbReference type="Proteomes" id="UP000095544">
    <property type="component" value="Unassembled WGS sequence"/>
</dbReference>
<dbReference type="InterPro" id="IPR010982">
    <property type="entry name" value="Lambda_DNA-bd_dom_sf"/>
</dbReference>
<keyword evidence="2" id="KW-0175">Coiled coil</keyword>
<dbReference type="CDD" id="cd00093">
    <property type="entry name" value="HTH_XRE"/>
    <property type="match status" value="1"/>
</dbReference>
<feature type="coiled-coil region" evidence="2">
    <location>
        <begin position="14"/>
        <end position="41"/>
    </location>
</feature>
<dbReference type="GO" id="GO:0003677">
    <property type="term" value="F:DNA binding"/>
    <property type="evidence" value="ECO:0007669"/>
    <property type="project" value="UniProtKB-KW"/>
</dbReference>
<reference evidence="4 5" key="1">
    <citation type="submission" date="2015-09" db="EMBL/GenBank/DDBJ databases">
        <authorList>
            <consortium name="Pathogen Informatics"/>
        </authorList>
    </citation>
    <scope>NUCLEOTIDE SEQUENCE [LARGE SCALE GENOMIC DNA]</scope>
    <source>
        <strain evidence="4 5">2789STDY5834876</strain>
    </source>
</reference>
<dbReference type="STRING" id="39482.ERS852491_03358"/>
<evidence type="ECO:0000313" key="5">
    <source>
        <dbReference type="Proteomes" id="UP000095544"/>
    </source>
</evidence>
<dbReference type="SUPFAM" id="SSF47413">
    <property type="entry name" value="lambda repressor-like DNA-binding domains"/>
    <property type="match status" value="1"/>
</dbReference>
<accession>A0A174I4L7</accession>
<organism evidence="4 5">
    <name type="scientific">Faecalicatena contorta</name>
    <dbReference type="NCBI Taxonomy" id="39482"/>
    <lineage>
        <taxon>Bacteria</taxon>
        <taxon>Bacillati</taxon>
        <taxon>Bacillota</taxon>
        <taxon>Clostridia</taxon>
        <taxon>Lachnospirales</taxon>
        <taxon>Lachnospiraceae</taxon>
        <taxon>Faecalicatena</taxon>
    </lineage>
</organism>
<keyword evidence="1" id="KW-0238">DNA-binding</keyword>
<sequence length="87" mass="10127">MEESNAEHDGQKWGMFLENKIQQLRKERKITQSELADAVEVTRQTIISLENGRYNASLILAHKIAQYFGVNIEDIFIFNLEEENICL</sequence>